<evidence type="ECO:0000313" key="3">
    <source>
        <dbReference type="Proteomes" id="UP001186944"/>
    </source>
</evidence>
<comment type="caution">
    <text evidence="2">The sequence shown here is derived from an EMBL/GenBank/DDBJ whole genome shotgun (WGS) entry which is preliminary data.</text>
</comment>
<dbReference type="PANTHER" id="PTHR47331:SF1">
    <property type="entry name" value="GAG-LIKE PROTEIN"/>
    <property type="match status" value="1"/>
</dbReference>
<dbReference type="InterPro" id="IPR040676">
    <property type="entry name" value="DUF5641"/>
</dbReference>
<name>A0AA88XZH0_PINIB</name>
<proteinExistence type="predicted"/>
<dbReference type="Pfam" id="PF18701">
    <property type="entry name" value="DUF5641"/>
    <property type="match status" value="1"/>
</dbReference>
<dbReference type="EMBL" id="VSWD01000010">
    <property type="protein sequence ID" value="KAK3091116.1"/>
    <property type="molecule type" value="Genomic_DNA"/>
</dbReference>
<gene>
    <name evidence="2" type="ORF">FSP39_017229</name>
</gene>
<feature type="domain" description="DUF5641" evidence="1">
    <location>
        <begin position="83"/>
        <end position="175"/>
    </location>
</feature>
<dbReference type="PANTHER" id="PTHR47331">
    <property type="entry name" value="PHD-TYPE DOMAIN-CONTAINING PROTEIN"/>
    <property type="match status" value="1"/>
</dbReference>
<dbReference type="AlphaFoldDB" id="A0AA88XZH0"/>
<sequence>MIHVRSCRIILKSLAGEQILTDEKLLTLVAEVEKIVNDRPITTVSNDPRDPPALTPNMLLLMKNDKGLPQGLYNSRDVYAKCWWRQVQYLADVFWKRWTHEYLPSLQTQSKWQQPHRNLEKGEVVLVVHENLPRGQWPLGHILDVALGRDGLVPSCLVKFRNSELVKPITQLCPLECS</sequence>
<reference evidence="2" key="1">
    <citation type="submission" date="2019-08" db="EMBL/GenBank/DDBJ databases">
        <title>The improved chromosome-level genome for the pearl oyster Pinctada fucata martensii using PacBio sequencing and Hi-C.</title>
        <authorList>
            <person name="Zheng Z."/>
        </authorList>
    </citation>
    <scope>NUCLEOTIDE SEQUENCE</scope>
    <source>
        <strain evidence="2">ZZ-2019</strain>
        <tissue evidence="2">Adductor muscle</tissue>
    </source>
</reference>
<keyword evidence="3" id="KW-1185">Reference proteome</keyword>
<evidence type="ECO:0000259" key="1">
    <source>
        <dbReference type="Pfam" id="PF18701"/>
    </source>
</evidence>
<protein>
    <recommendedName>
        <fullName evidence="1">DUF5641 domain-containing protein</fullName>
    </recommendedName>
</protein>
<accession>A0AA88XZH0</accession>
<dbReference type="Proteomes" id="UP001186944">
    <property type="component" value="Unassembled WGS sequence"/>
</dbReference>
<organism evidence="2 3">
    <name type="scientific">Pinctada imbricata</name>
    <name type="common">Atlantic pearl-oyster</name>
    <name type="synonym">Pinctada martensii</name>
    <dbReference type="NCBI Taxonomy" id="66713"/>
    <lineage>
        <taxon>Eukaryota</taxon>
        <taxon>Metazoa</taxon>
        <taxon>Spiralia</taxon>
        <taxon>Lophotrochozoa</taxon>
        <taxon>Mollusca</taxon>
        <taxon>Bivalvia</taxon>
        <taxon>Autobranchia</taxon>
        <taxon>Pteriomorphia</taxon>
        <taxon>Pterioida</taxon>
        <taxon>Pterioidea</taxon>
        <taxon>Pteriidae</taxon>
        <taxon>Pinctada</taxon>
    </lineage>
</organism>
<evidence type="ECO:0000313" key="2">
    <source>
        <dbReference type="EMBL" id="KAK3091116.1"/>
    </source>
</evidence>